<evidence type="ECO:0000259" key="2">
    <source>
        <dbReference type="Pfam" id="PF05699"/>
    </source>
</evidence>
<dbReference type="Proteomes" id="UP001140091">
    <property type="component" value="Unassembled WGS sequence"/>
</dbReference>
<dbReference type="GO" id="GO:0046983">
    <property type="term" value="F:protein dimerization activity"/>
    <property type="evidence" value="ECO:0007669"/>
    <property type="project" value="InterPro"/>
</dbReference>
<dbReference type="PANTHER" id="PTHR23272:SF161">
    <property type="entry name" value="ZINC FINGER BED DOMAIN-CONTAINING PROTEIN RICESLEEPER 1-LIKE"/>
    <property type="match status" value="1"/>
</dbReference>
<accession>A0A9W8IP95</accession>
<organism evidence="3 4">
    <name type="scientific">Candolleomyces eurysporus</name>
    <dbReference type="NCBI Taxonomy" id="2828524"/>
    <lineage>
        <taxon>Eukaryota</taxon>
        <taxon>Fungi</taxon>
        <taxon>Dikarya</taxon>
        <taxon>Basidiomycota</taxon>
        <taxon>Agaricomycotina</taxon>
        <taxon>Agaricomycetes</taxon>
        <taxon>Agaricomycetidae</taxon>
        <taxon>Agaricales</taxon>
        <taxon>Agaricineae</taxon>
        <taxon>Psathyrellaceae</taxon>
        <taxon>Candolleomyces</taxon>
    </lineage>
</organism>
<gene>
    <name evidence="3" type="ORF">H1R20_g16278</name>
</gene>
<dbReference type="AlphaFoldDB" id="A0A9W8IP95"/>
<protein>
    <recommendedName>
        <fullName evidence="2">HAT C-terminal dimerisation domain-containing protein</fullName>
    </recommendedName>
</protein>
<dbReference type="OrthoDB" id="1715602at2759"/>
<proteinExistence type="predicted"/>
<dbReference type="Pfam" id="PF05699">
    <property type="entry name" value="Dimer_Tnp_hAT"/>
    <property type="match status" value="1"/>
</dbReference>
<dbReference type="InterPro" id="IPR012337">
    <property type="entry name" value="RNaseH-like_sf"/>
</dbReference>
<comment type="caution">
    <text evidence="3">The sequence shown here is derived from an EMBL/GenBank/DDBJ whole genome shotgun (WGS) entry which is preliminary data.</text>
</comment>
<evidence type="ECO:0000313" key="4">
    <source>
        <dbReference type="Proteomes" id="UP001140091"/>
    </source>
</evidence>
<evidence type="ECO:0000313" key="3">
    <source>
        <dbReference type="EMBL" id="KAJ2920816.1"/>
    </source>
</evidence>
<evidence type="ECO:0000256" key="1">
    <source>
        <dbReference type="SAM" id="MobiDB-lite"/>
    </source>
</evidence>
<dbReference type="SUPFAM" id="SSF53098">
    <property type="entry name" value="Ribonuclease H-like"/>
    <property type="match status" value="1"/>
</dbReference>
<dbReference type="EMBL" id="JANBPK010001754">
    <property type="protein sequence ID" value="KAJ2920816.1"/>
    <property type="molecule type" value="Genomic_DNA"/>
</dbReference>
<dbReference type="InterPro" id="IPR008906">
    <property type="entry name" value="HATC_C_dom"/>
</dbReference>
<feature type="non-terminal residue" evidence="3">
    <location>
        <position position="238"/>
    </location>
</feature>
<feature type="region of interest" description="Disordered" evidence="1">
    <location>
        <begin position="89"/>
        <end position="119"/>
    </location>
</feature>
<keyword evidence="4" id="KW-1185">Reference proteome</keyword>
<dbReference type="PANTHER" id="PTHR23272">
    <property type="entry name" value="BED FINGER-RELATED"/>
    <property type="match status" value="1"/>
</dbReference>
<feature type="domain" description="HAT C-terminal dimerisation" evidence="2">
    <location>
        <begin position="125"/>
        <end position="204"/>
    </location>
</feature>
<sequence length="238" mass="26901">MTVVALNSSAGLPNARAKGTRKSKGLSEGILMPRIAIVLHPSHKLRYFKKAGWDKDWIMTAEDIVRDEFKCVYAEFKLQSQASRIATLRKPTKHTSSLSDSDNDMGAPLSSENPSSSDKEEMLSELNRYLKSKTVKNIEAPLAWWYENQGSYPRLWRMARDYLTIPATSVAIERVFSKGQLIISHIRNQLSGQSTRALLYLGAWTKQNLVKKSDLIEVLRLPDVEDSEEVSVDDYPIV</sequence>
<name>A0A9W8IP95_9AGAR</name>
<reference evidence="3" key="1">
    <citation type="submission" date="2022-06" db="EMBL/GenBank/DDBJ databases">
        <title>Genome Sequence of Candolleomyces eurysporus.</title>
        <authorList>
            <person name="Buettner E."/>
        </authorList>
    </citation>
    <scope>NUCLEOTIDE SEQUENCE</scope>
    <source>
        <strain evidence="3">VTCC 930004</strain>
    </source>
</reference>